<dbReference type="AlphaFoldDB" id="A0A3L6TJW0"/>
<organism evidence="2 3">
    <name type="scientific">Panicum miliaceum</name>
    <name type="common">Proso millet</name>
    <name type="synonym">Broomcorn millet</name>
    <dbReference type="NCBI Taxonomy" id="4540"/>
    <lineage>
        <taxon>Eukaryota</taxon>
        <taxon>Viridiplantae</taxon>
        <taxon>Streptophyta</taxon>
        <taxon>Embryophyta</taxon>
        <taxon>Tracheophyta</taxon>
        <taxon>Spermatophyta</taxon>
        <taxon>Magnoliopsida</taxon>
        <taxon>Liliopsida</taxon>
        <taxon>Poales</taxon>
        <taxon>Poaceae</taxon>
        <taxon>PACMAD clade</taxon>
        <taxon>Panicoideae</taxon>
        <taxon>Panicodae</taxon>
        <taxon>Paniceae</taxon>
        <taxon>Panicinae</taxon>
        <taxon>Panicum</taxon>
        <taxon>Panicum sect. Panicum</taxon>
    </lineage>
</organism>
<sequence>MSVVHASRAGVQNLGPAPSELRVHKPQRAKGCTVQQPQQAQAHSKRKPAAGNEEGGEGARLRPRARSPRARCGRGGRAHRLPPGALGRGRPRPGGARRPAAAATRGAAAPGRRRRDPEPGMEPERPSEGLPAPATAIEITRDSKQSVHHRRHGAPISPARGCSPDPGGSSGLLQRRAEEHRARAGPRCQRAAAAAASTFWSPRSPPRVSGAAVETSWLEETGGGSAPAAAGNSTRQYKAIPSVAAAAAATTTTTMLAAVAPSVFQSSR</sequence>
<dbReference type="EMBL" id="PQIB02000001">
    <property type="protein sequence ID" value="RLN39866.1"/>
    <property type="molecule type" value="Genomic_DNA"/>
</dbReference>
<dbReference type="Proteomes" id="UP000275267">
    <property type="component" value="Unassembled WGS sequence"/>
</dbReference>
<accession>A0A3L6TJW0</accession>
<evidence type="ECO:0000313" key="3">
    <source>
        <dbReference type="Proteomes" id="UP000275267"/>
    </source>
</evidence>
<comment type="caution">
    <text evidence="2">The sequence shown here is derived from an EMBL/GenBank/DDBJ whole genome shotgun (WGS) entry which is preliminary data.</text>
</comment>
<keyword evidence="3" id="KW-1185">Reference proteome</keyword>
<feature type="region of interest" description="Disordered" evidence="1">
    <location>
        <begin position="1"/>
        <end position="172"/>
    </location>
</feature>
<protein>
    <submittedName>
        <fullName evidence="2">Uncharacterized protein</fullName>
    </submittedName>
</protein>
<gene>
    <name evidence="2" type="ORF">C2845_PM01G37630</name>
</gene>
<reference evidence="3" key="1">
    <citation type="journal article" date="2019" name="Nat. Commun.">
        <title>The genome of broomcorn millet.</title>
        <authorList>
            <person name="Zou C."/>
            <person name="Miki D."/>
            <person name="Li D."/>
            <person name="Tang Q."/>
            <person name="Xiao L."/>
            <person name="Rajput S."/>
            <person name="Deng P."/>
            <person name="Jia W."/>
            <person name="Huang R."/>
            <person name="Zhang M."/>
            <person name="Sun Y."/>
            <person name="Hu J."/>
            <person name="Fu X."/>
            <person name="Schnable P.S."/>
            <person name="Li F."/>
            <person name="Zhang H."/>
            <person name="Feng B."/>
            <person name="Zhu X."/>
            <person name="Liu R."/>
            <person name="Schnable J.C."/>
            <person name="Zhu J.-K."/>
            <person name="Zhang H."/>
        </authorList>
    </citation>
    <scope>NUCLEOTIDE SEQUENCE [LARGE SCALE GENOMIC DNA]</scope>
</reference>
<name>A0A3L6TJW0_PANMI</name>
<evidence type="ECO:0000313" key="2">
    <source>
        <dbReference type="EMBL" id="RLN39866.1"/>
    </source>
</evidence>
<evidence type="ECO:0000256" key="1">
    <source>
        <dbReference type="SAM" id="MobiDB-lite"/>
    </source>
</evidence>
<feature type="compositionally biased region" description="Polar residues" evidence="1">
    <location>
        <begin position="33"/>
        <end position="42"/>
    </location>
</feature>
<proteinExistence type="predicted"/>
<feature type="compositionally biased region" description="Basic and acidic residues" evidence="1">
    <location>
        <begin position="115"/>
        <end position="127"/>
    </location>
</feature>
<feature type="compositionally biased region" description="Low complexity" evidence="1">
    <location>
        <begin position="93"/>
        <end position="110"/>
    </location>
</feature>
<feature type="compositionally biased region" description="Basic residues" evidence="1">
    <location>
        <begin position="61"/>
        <end position="80"/>
    </location>
</feature>